<feature type="region of interest" description="Disordered" evidence="2">
    <location>
        <begin position="1"/>
        <end position="21"/>
    </location>
</feature>
<dbReference type="InterPro" id="IPR003594">
    <property type="entry name" value="HATPase_dom"/>
</dbReference>
<feature type="compositionally biased region" description="Gly residues" evidence="2">
    <location>
        <begin position="403"/>
        <end position="415"/>
    </location>
</feature>
<dbReference type="InterPro" id="IPR029016">
    <property type="entry name" value="GAF-like_dom_sf"/>
</dbReference>
<organism evidence="5">
    <name type="scientific">Streptomyces sp. R39</name>
    <dbReference type="NCBI Taxonomy" id="3238631"/>
    <lineage>
        <taxon>Bacteria</taxon>
        <taxon>Bacillati</taxon>
        <taxon>Actinomycetota</taxon>
        <taxon>Actinomycetes</taxon>
        <taxon>Kitasatosporales</taxon>
        <taxon>Streptomycetaceae</taxon>
        <taxon>Streptomyces</taxon>
    </lineage>
</organism>
<accession>A0AB39QHC3</accession>
<dbReference type="InterPro" id="IPR052016">
    <property type="entry name" value="Bact_Sigma-Reg"/>
</dbReference>
<sequence>MVRGGGKAAATDGKGPARSRERFLQGEAVEAGVRVPIWHSWQRCRALGLSPDQPGLPFLQDFEHDARIVRAAVPVLDRLQSWFADTRMNISLADANGTVLLRRFGEPSLARTLPAFQRVPGFVFAEQYAGTNGIGLALAERQLVQVYGAEHFAERSQGNACRAVPVRDPISGRIEGVLCLGYPRDVEDPALATVIRRAAHAVERRLLGQSSERERALLRAYLDTRAETAALPHHSVGVGDLGPGIRPGDQAVLREKAAQLISRAQRAAVRVALSDGREVTLVSRPMTTPTGVEGFVTEAVLPGPAPYEPLLVAWPAEEPRLALAPTGFARATAGSATAATAAEAAAARVQATSVVLTVPPSTAVPVAATPGPAPVPAAPGPPSLPMATGPVPLRAGTRGVGTMAGGPGGGTGAAAGGRPDAPTPAGPPARGLVLVGEPHVGRYALAARRRLELLSDASTRVGTTLDVRRTAEELAETAVPRLADHVTIDLPEAVLRGEEAADPFSDLYRTVVHGIADDCPFYPVGKRVDYGPATPQLRCLTSGQAVLEPDLRAAMGWLAHDPQHTDALLSHVHSLVAVPLVARGVILGVAAFYRGQHSAPFDDDDRSLLQELAGRAALSVDNARRYTRERTMVLALQRSLLPQGLPDQDAVEVAHRYLPAESDVGGDWYDVIPLSGTRVGLLVGDVVGHGMLSAATMGRLRTAARSFAELDFSPDEVLTHLDNLVGRLDREAPATGEAGIIGATCLYAVYDPTTQQCTMARAGHPPPALVFPDGTVCFPDLPAGPPLGLGGLPFEAVDVDLPEDSRLVLYTDGLIEGRNRDVDVVLGRLRDTLAHPGRTPEEICETVLDTVAPVHPDDDIALLVARTRALAPDRIATWDLPADPSLVSEVRSSALRRLADWGLEETAFAAELVLSELVTNAIRHGSGPVRVRLLHDRTLICEVSDHSNTAPHLRRAATTDEGGRGLFLVAQLTRSWGTRYLREGKVIWAECALGAA</sequence>
<dbReference type="EMBL" id="CP163441">
    <property type="protein sequence ID" value="XDQ41882.1"/>
    <property type="molecule type" value="Genomic_DNA"/>
</dbReference>
<dbReference type="SMART" id="SM00331">
    <property type="entry name" value="PP2C_SIG"/>
    <property type="match status" value="1"/>
</dbReference>
<reference evidence="5" key="1">
    <citation type="submission" date="2024-07" db="EMBL/GenBank/DDBJ databases">
        <authorList>
            <person name="Yu S.T."/>
        </authorList>
    </citation>
    <scope>NUCLEOTIDE SEQUENCE</scope>
    <source>
        <strain evidence="5">R39</strain>
    </source>
</reference>
<dbReference type="FunFam" id="3.30.450.40:FF:000035">
    <property type="entry name" value="PAS sensor protein"/>
    <property type="match status" value="1"/>
</dbReference>
<dbReference type="SUPFAM" id="SSF81606">
    <property type="entry name" value="PP2C-like"/>
    <property type="match status" value="1"/>
</dbReference>
<evidence type="ECO:0000256" key="2">
    <source>
        <dbReference type="SAM" id="MobiDB-lite"/>
    </source>
</evidence>
<dbReference type="Pfam" id="PF07228">
    <property type="entry name" value="SpoIIE"/>
    <property type="match status" value="1"/>
</dbReference>
<gene>
    <name evidence="5" type="ORF">AB5J52_06155</name>
</gene>
<evidence type="ECO:0000259" key="4">
    <source>
        <dbReference type="SMART" id="SM00331"/>
    </source>
</evidence>
<evidence type="ECO:0000259" key="3">
    <source>
        <dbReference type="SMART" id="SM00065"/>
    </source>
</evidence>
<dbReference type="PANTHER" id="PTHR43156:SF2">
    <property type="entry name" value="STAGE II SPORULATION PROTEIN E"/>
    <property type="match status" value="1"/>
</dbReference>
<dbReference type="Gene3D" id="3.60.40.10">
    <property type="entry name" value="PPM-type phosphatase domain"/>
    <property type="match status" value="1"/>
</dbReference>
<dbReference type="Pfam" id="PF13581">
    <property type="entry name" value="HATPase_c_2"/>
    <property type="match status" value="1"/>
</dbReference>
<dbReference type="InterPro" id="IPR036890">
    <property type="entry name" value="HATPase_C_sf"/>
</dbReference>
<dbReference type="Pfam" id="PF01590">
    <property type="entry name" value="GAF"/>
    <property type="match status" value="2"/>
</dbReference>
<dbReference type="FunFam" id="3.30.565.10:FF:000028">
    <property type="entry name" value="PAS sensor protein"/>
    <property type="match status" value="1"/>
</dbReference>
<dbReference type="Gene3D" id="3.30.450.40">
    <property type="match status" value="2"/>
</dbReference>
<feature type="domain" description="GAF" evidence="3">
    <location>
        <begin position="449"/>
        <end position="630"/>
    </location>
</feature>
<dbReference type="AlphaFoldDB" id="A0AB39QHC3"/>
<dbReference type="FunFam" id="3.60.40.10:FF:000031">
    <property type="entry name" value="PAS sensor protein"/>
    <property type="match status" value="1"/>
</dbReference>
<dbReference type="RefSeq" id="WP_369221459.1">
    <property type="nucleotide sequence ID" value="NZ_CP163441.1"/>
</dbReference>
<feature type="domain" description="PPM-type phosphatase" evidence="4">
    <location>
        <begin position="648"/>
        <end position="867"/>
    </location>
</feature>
<proteinExistence type="predicted"/>
<dbReference type="InterPro" id="IPR003018">
    <property type="entry name" value="GAF"/>
</dbReference>
<evidence type="ECO:0000256" key="1">
    <source>
        <dbReference type="ARBA" id="ARBA00022801"/>
    </source>
</evidence>
<feature type="region of interest" description="Disordered" evidence="2">
    <location>
        <begin position="403"/>
        <end position="424"/>
    </location>
</feature>
<dbReference type="PANTHER" id="PTHR43156">
    <property type="entry name" value="STAGE II SPORULATION PROTEIN E-RELATED"/>
    <property type="match status" value="1"/>
</dbReference>
<dbReference type="GO" id="GO:0016791">
    <property type="term" value="F:phosphatase activity"/>
    <property type="evidence" value="ECO:0007669"/>
    <property type="project" value="TreeGrafter"/>
</dbReference>
<dbReference type="SMART" id="SM00065">
    <property type="entry name" value="GAF"/>
    <property type="match status" value="1"/>
</dbReference>
<evidence type="ECO:0000313" key="5">
    <source>
        <dbReference type="EMBL" id="XDQ41882.1"/>
    </source>
</evidence>
<keyword evidence="1" id="KW-0378">Hydrolase</keyword>
<dbReference type="CDD" id="cd16936">
    <property type="entry name" value="HATPase_RsbW-like"/>
    <property type="match status" value="1"/>
</dbReference>
<dbReference type="SUPFAM" id="SSF55874">
    <property type="entry name" value="ATPase domain of HSP90 chaperone/DNA topoisomerase II/histidine kinase"/>
    <property type="match status" value="1"/>
</dbReference>
<protein>
    <submittedName>
        <fullName evidence="5">SpoIIE family protein phosphatase</fullName>
    </submittedName>
</protein>
<name>A0AB39QHC3_9ACTN</name>
<dbReference type="InterPro" id="IPR001932">
    <property type="entry name" value="PPM-type_phosphatase-like_dom"/>
</dbReference>
<dbReference type="SUPFAM" id="SSF55781">
    <property type="entry name" value="GAF domain-like"/>
    <property type="match status" value="2"/>
</dbReference>
<dbReference type="InterPro" id="IPR036457">
    <property type="entry name" value="PPM-type-like_dom_sf"/>
</dbReference>
<dbReference type="Gene3D" id="3.30.565.10">
    <property type="entry name" value="Histidine kinase-like ATPase, C-terminal domain"/>
    <property type="match status" value="1"/>
</dbReference>